<sequence length="392" mass="42147">MSPSPPAGSGVKLIIAVCGIWFSFLYYGSLQEDITSFSSSSGKRFSTPWLLQLIEAGFCCVIGAVGSLVTSPAKAASSRFPRRPSHGKPLEASDRPVDLTQQTTVPPLPYVSFFVSGLTQVLAKTLTNMSMMYGLSFPVATLCKSAKMAPVMLGSTLLGKTTYTARQYVQVCVIILGTVIVGLSSSKKSAEKSSSTAGLLFILGSLTCDGLTGGIQKGMKEDMKAIGRSITPYQFMLYTNLSMASIAFVMCLLLGELGEGLKFMWEEPSMKTAIWRFAACSASGQSFIFYAISHFDPLTCTTITTTRKIFSVLLSLLFKGHSVNAFGWFGIFLASSGVMSEVEEKRGKEKQGQGKKYVELELNEDRASDVESGTGIGTVSRRSSTDLLSEGQ</sequence>
<dbReference type="GO" id="GO:0005460">
    <property type="term" value="F:UDP-glucose transmembrane transporter activity"/>
    <property type="evidence" value="ECO:0007669"/>
    <property type="project" value="TreeGrafter"/>
</dbReference>
<feature type="region of interest" description="Disordered" evidence="6">
    <location>
        <begin position="366"/>
        <end position="392"/>
    </location>
</feature>
<dbReference type="GO" id="GO:0000139">
    <property type="term" value="C:Golgi membrane"/>
    <property type="evidence" value="ECO:0007669"/>
    <property type="project" value="TreeGrafter"/>
</dbReference>
<proteinExistence type="predicted"/>
<dbReference type="PANTHER" id="PTHR10778">
    <property type="entry name" value="SOLUTE CARRIER FAMILY 35 MEMBER B"/>
    <property type="match status" value="1"/>
</dbReference>
<protein>
    <submittedName>
        <fullName evidence="8">Uncharacterized protein</fullName>
    </submittedName>
</protein>
<keyword evidence="9" id="KW-1185">Reference proteome</keyword>
<evidence type="ECO:0000313" key="9">
    <source>
        <dbReference type="Proteomes" id="UP001165160"/>
    </source>
</evidence>
<feature type="transmembrane region" description="Helical" evidence="7">
    <location>
        <begin position="196"/>
        <end position="215"/>
    </location>
</feature>
<keyword evidence="5 7" id="KW-0472">Membrane</keyword>
<feature type="compositionally biased region" description="Polar residues" evidence="6">
    <location>
        <begin position="380"/>
        <end position="392"/>
    </location>
</feature>
<evidence type="ECO:0000256" key="7">
    <source>
        <dbReference type="SAM" id="Phobius"/>
    </source>
</evidence>
<dbReference type="SUPFAM" id="SSF103481">
    <property type="entry name" value="Multidrug resistance efflux transporter EmrE"/>
    <property type="match status" value="1"/>
</dbReference>
<dbReference type="AlphaFoldDB" id="A0A9W7C6A4"/>
<dbReference type="InterPro" id="IPR013657">
    <property type="entry name" value="SCL35B1-4/HUT1"/>
</dbReference>
<keyword evidence="2" id="KW-0813">Transport</keyword>
<feature type="transmembrane region" description="Helical" evidence="7">
    <location>
        <begin position="12"/>
        <end position="29"/>
    </location>
</feature>
<dbReference type="Proteomes" id="UP001165160">
    <property type="component" value="Unassembled WGS sequence"/>
</dbReference>
<dbReference type="Pfam" id="PF08449">
    <property type="entry name" value="UAA"/>
    <property type="match status" value="1"/>
</dbReference>
<accession>A0A9W7C6A4</accession>
<keyword evidence="3 7" id="KW-0812">Transmembrane</keyword>
<feature type="compositionally biased region" description="Basic and acidic residues" evidence="6">
    <location>
        <begin position="88"/>
        <end position="97"/>
    </location>
</feature>
<dbReference type="GO" id="GO:0005789">
    <property type="term" value="C:endoplasmic reticulum membrane"/>
    <property type="evidence" value="ECO:0007669"/>
    <property type="project" value="TreeGrafter"/>
</dbReference>
<dbReference type="GO" id="GO:0005459">
    <property type="term" value="F:UDP-galactose transmembrane transporter activity"/>
    <property type="evidence" value="ECO:0007669"/>
    <property type="project" value="TreeGrafter"/>
</dbReference>
<feature type="transmembrane region" description="Helical" evidence="7">
    <location>
        <begin position="274"/>
        <end position="292"/>
    </location>
</feature>
<organism evidence="8 9">
    <name type="scientific">Triparma verrucosa</name>
    <dbReference type="NCBI Taxonomy" id="1606542"/>
    <lineage>
        <taxon>Eukaryota</taxon>
        <taxon>Sar</taxon>
        <taxon>Stramenopiles</taxon>
        <taxon>Ochrophyta</taxon>
        <taxon>Bolidophyceae</taxon>
        <taxon>Parmales</taxon>
        <taxon>Triparmaceae</taxon>
        <taxon>Triparma</taxon>
    </lineage>
</organism>
<reference evidence="9" key="1">
    <citation type="journal article" date="2023" name="Commun. Biol.">
        <title>Genome analysis of Parmales, the sister group of diatoms, reveals the evolutionary specialization of diatoms from phago-mixotrophs to photoautotrophs.</title>
        <authorList>
            <person name="Ban H."/>
            <person name="Sato S."/>
            <person name="Yoshikawa S."/>
            <person name="Yamada K."/>
            <person name="Nakamura Y."/>
            <person name="Ichinomiya M."/>
            <person name="Sato N."/>
            <person name="Blanc-Mathieu R."/>
            <person name="Endo H."/>
            <person name="Kuwata A."/>
            <person name="Ogata H."/>
        </authorList>
    </citation>
    <scope>NUCLEOTIDE SEQUENCE [LARGE SCALE GENOMIC DNA]</scope>
    <source>
        <strain evidence="9">NIES 3699</strain>
    </source>
</reference>
<evidence type="ECO:0000256" key="3">
    <source>
        <dbReference type="ARBA" id="ARBA00022692"/>
    </source>
</evidence>
<dbReference type="PANTHER" id="PTHR10778:SF18">
    <property type="entry name" value="SUGAR PHOSPHATE TRANSPORTER DOMAIN-CONTAINING PROTEIN"/>
    <property type="match status" value="1"/>
</dbReference>
<feature type="transmembrane region" description="Helical" evidence="7">
    <location>
        <begin position="165"/>
        <end position="184"/>
    </location>
</feature>
<feature type="transmembrane region" description="Helical" evidence="7">
    <location>
        <begin position="235"/>
        <end position="254"/>
    </location>
</feature>
<evidence type="ECO:0000256" key="2">
    <source>
        <dbReference type="ARBA" id="ARBA00022448"/>
    </source>
</evidence>
<feature type="transmembrane region" description="Helical" evidence="7">
    <location>
        <begin position="49"/>
        <end position="69"/>
    </location>
</feature>
<evidence type="ECO:0000256" key="4">
    <source>
        <dbReference type="ARBA" id="ARBA00022989"/>
    </source>
</evidence>
<evidence type="ECO:0000256" key="5">
    <source>
        <dbReference type="ARBA" id="ARBA00023136"/>
    </source>
</evidence>
<evidence type="ECO:0000256" key="1">
    <source>
        <dbReference type="ARBA" id="ARBA00004141"/>
    </source>
</evidence>
<gene>
    <name evidence="8" type="ORF">TrVE_jg6559</name>
</gene>
<evidence type="ECO:0000256" key="6">
    <source>
        <dbReference type="SAM" id="MobiDB-lite"/>
    </source>
</evidence>
<dbReference type="InterPro" id="IPR037185">
    <property type="entry name" value="EmrE-like"/>
</dbReference>
<comment type="subcellular location">
    <subcellularLocation>
        <location evidence="1">Membrane</location>
        <topology evidence="1">Multi-pass membrane protein</topology>
    </subcellularLocation>
</comment>
<evidence type="ECO:0000313" key="8">
    <source>
        <dbReference type="EMBL" id="GMI00787.1"/>
    </source>
</evidence>
<feature type="region of interest" description="Disordered" evidence="6">
    <location>
        <begin position="77"/>
        <end position="98"/>
    </location>
</feature>
<comment type="caution">
    <text evidence="8">The sequence shown here is derived from an EMBL/GenBank/DDBJ whole genome shotgun (WGS) entry which is preliminary data.</text>
</comment>
<keyword evidence="4 7" id="KW-1133">Transmembrane helix</keyword>
<name>A0A9W7C6A4_9STRA</name>
<dbReference type="EMBL" id="BRXX01000252">
    <property type="protein sequence ID" value="GMI00787.1"/>
    <property type="molecule type" value="Genomic_DNA"/>
</dbReference>